<name>A0A7G1G9Q9_9BACT</name>
<evidence type="ECO:0000313" key="1">
    <source>
        <dbReference type="EMBL" id="BBE31707.1"/>
    </source>
</evidence>
<dbReference type="InterPro" id="IPR018680">
    <property type="entry name" value="DUF2164"/>
</dbReference>
<evidence type="ECO:0008006" key="3">
    <source>
        <dbReference type="Google" id="ProtNLM"/>
    </source>
</evidence>
<dbReference type="InParanoid" id="A0A7G1G9Q9"/>
<sequence length="75" mass="8851">MKEIKLNKDQKRELLDKIKVFFLEERDEELGDLSAEIVLDFFLKELGDVIYNKAIDDAHSLMQDIIEDILSLQRI</sequence>
<dbReference type="AlphaFoldDB" id="A0A7G1G9Q9"/>
<dbReference type="RefSeq" id="WP_198423046.1">
    <property type="nucleotide sequence ID" value="NZ_AP018712.1"/>
</dbReference>
<dbReference type="Proteomes" id="UP000516361">
    <property type="component" value="Chromosome"/>
</dbReference>
<dbReference type="KEGG" id="ocy:OSSY52_18480"/>
<gene>
    <name evidence="1" type="ORF">OSSY52_18480</name>
</gene>
<proteinExistence type="predicted"/>
<dbReference type="Pfam" id="PF09932">
    <property type="entry name" value="DUF2164"/>
    <property type="match status" value="1"/>
</dbReference>
<evidence type="ECO:0000313" key="2">
    <source>
        <dbReference type="Proteomes" id="UP000516361"/>
    </source>
</evidence>
<dbReference type="EMBL" id="AP018712">
    <property type="protein sequence ID" value="BBE31707.1"/>
    <property type="molecule type" value="Genomic_DNA"/>
</dbReference>
<accession>A0A7G1G9Q9</accession>
<keyword evidence="2" id="KW-1185">Reference proteome</keyword>
<protein>
    <recommendedName>
        <fullName evidence="3">DUF2164 domain-containing protein</fullName>
    </recommendedName>
</protein>
<organism evidence="1 2">
    <name type="scientific">Tepiditoga spiralis</name>
    <dbReference type="NCBI Taxonomy" id="2108365"/>
    <lineage>
        <taxon>Bacteria</taxon>
        <taxon>Thermotogati</taxon>
        <taxon>Thermotogota</taxon>
        <taxon>Thermotogae</taxon>
        <taxon>Petrotogales</taxon>
        <taxon>Petrotogaceae</taxon>
        <taxon>Tepiditoga</taxon>
    </lineage>
</organism>
<reference evidence="1 2" key="1">
    <citation type="submission" date="2018-06" db="EMBL/GenBank/DDBJ databases">
        <title>Genome sequencing of Oceanotoga sp. sy52.</title>
        <authorList>
            <person name="Mori K."/>
        </authorList>
    </citation>
    <scope>NUCLEOTIDE SEQUENCE [LARGE SCALE GENOMIC DNA]</scope>
    <source>
        <strain evidence="2">sy52</strain>
    </source>
</reference>